<dbReference type="EMBL" id="ML732180">
    <property type="protein sequence ID" value="KAB8076444.1"/>
    <property type="molecule type" value="Genomic_DNA"/>
</dbReference>
<dbReference type="Pfam" id="PF20255">
    <property type="entry name" value="DUF6606"/>
    <property type="match status" value="2"/>
</dbReference>
<keyword evidence="3" id="KW-1185">Reference proteome</keyword>
<feature type="domain" description="DUF6606" evidence="1">
    <location>
        <begin position="70"/>
        <end position="212"/>
    </location>
</feature>
<protein>
    <recommendedName>
        <fullName evidence="1">DUF6606 domain-containing protein</fullName>
    </recommendedName>
</protein>
<organism evidence="2 3">
    <name type="scientific">Aspergillus leporis</name>
    <dbReference type="NCBI Taxonomy" id="41062"/>
    <lineage>
        <taxon>Eukaryota</taxon>
        <taxon>Fungi</taxon>
        <taxon>Dikarya</taxon>
        <taxon>Ascomycota</taxon>
        <taxon>Pezizomycotina</taxon>
        <taxon>Eurotiomycetes</taxon>
        <taxon>Eurotiomycetidae</taxon>
        <taxon>Eurotiales</taxon>
        <taxon>Aspergillaceae</taxon>
        <taxon>Aspergillus</taxon>
        <taxon>Aspergillus subgen. Circumdati</taxon>
    </lineage>
</organism>
<accession>A0A5N5XAA9</accession>
<sequence length="437" mass="50295">MRSSGLGALGSRKIQYLINHVFLPPKVPQEDDYNADYERLLLKVVLDALTIFKRHIPTDWLSATESVMHMSVYVTIGRPRRSFPGPALSMAVADFEVPNLQIVVAETLAKMSHQSAPGTKPNVKKGGRFHMVTELLLNFLRPLCEPIEPLRVWKNTREKIMWHDSRLPWHRSSLWLLLRVGIQLVFSRYPIQNRKADSIHKLFMIYLLSQILYMSHIAKIACRLLKLDSIDPEMNLDPVASLVRRVTESLATRWTQIQKKGEPDCHLSHLKPHKFSDDSLHNLRALDEYIEKLPMREVLCEDSLFDRQSSFVRLQDGLLPDLPSTPDSEHRTLNLLAFEVWVGRNLNTWIMRHQSEDATCTELGKLIRTYHKVAAPIYREDPVATSIMILTTLELWIACDKSATLIDSTVSEYDIRIPVHLCQCLLLGNCYLDLTLY</sequence>
<evidence type="ECO:0000313" key="3">
    <source>
        <dbReference type="Proteomes" id="UP000326565"/>
    </source>
</evidence>
<proteinExistence type="predicted"/>
<name>A0A5N5XAA9_9EURO</name>
<evidence type="ECO:0000313" key="2">
    <source>
        <dbReference type="EMBL" id="KAB8076444.1"/>
    </source>
</evidence>
<feature type="domain" description="DUF6606" evidence="1">
    <location>
        <begin position="17"/>
        <end position="68"/>
    </location>
</feature>
<evidence type="ECO:0000259" key="1">
    <source>
        <dbReference type="Pfam" id="PF20255"/>
    </source>
</evidence>
<reference evidence="2 3" key="1">
    <citation type="submission" date="2019-04" db="EMBL/GenBank/DDBJ databases">
        <title>Friends and foes A comparative genomics study of 23 Aspergillus species from section Flavi.</title>
        <authorList>
            <consortium name="DOE Joint Genome Institute"/>
            <person name="Kjaerbolling I."/>
            <person name="Vesth T."/>
            <person name="Frisvad J.C."/>
            <person name="Nybo J.L."/>
            <person name="Theobald S."/>
            <person name="Kildgaard S."/>
            <person name="Isbrandt T."/>
            <person name="Kuo A."/>
            <person name="Sato A."/>
            <person name="Lyhne E.K."/>
            <person name="Kogle M.E."/>
            <person name="Wiebenga A."/>
            <person name="Kun R.S."/>
            <person name="Lubbers R.J."/>
            <person name="Makela M.R."/>
            <person name="Barry K."/>
            <person name="Chovatia M."/>
            <person name="Clum A."/>
            <person name="Daum C."/>
            <person name="Haridas S."/>
            <person name="He G."/>
            <person name="LaButti K."/>
            <person name="Lipzen A."/>
            <person name="Mondo S."/>
            <person name="Riley R."/>
            <person name="Salamov A."/>
            <person name="Simmons B.A."/>
            <person name="Magnuson J.K."/>
            <person name="Henrissat B."/>
            <person name="Mortensen U.H."/>
            <person name="Larsen T.O."/>
            <person name="Devries R.P."/>
            <person name="Grigoriev I.V."/>
            <person name="Machida M."/>
            <person name="Baker S.E."/>
            <person name="Andersen M.R."/>
        </authorList>
    </citation>
    <scope>NUCLEOTIDE SEQUENCE [LARGE SCALE GENOMIC DNA]</scope>
    <source>
        <strain evidence="2 3">CBS 151.66</strain>
    </source>
</reference>
<gene>
    <name evidence="2" type="ORF">BDV29DRAFT_200090</name>
</gene>
<dbReference type="AlphaFoldDB" id="A0A5N5XAA9"/>
<dbReference type="InterPro" id="IPR046541">
    <property type="entry name" value="DUF6606"/>
</dbReference>
<dbReference type="OrthoDB" id="4507140at2759"/>
<dbReference type="Proteomes" id="UP000326565">
    <property type="component" value="Unassembled WGS sequence"/>
</dbReference>